<sequence>MTASPFSKKKYHAHYLMSLQRQLDSGIAVFGFTYGILSISTLRSPIPFYIID</sequence>
<organism evidence="2">
    <name type="scientific">Lepeophtheirus salmonis</name>
    <name type="common">Salmon louse</name>
    <name type="synonym">Caligus salmonis</name>
    <dbReference type="NCBI Taxonomy" id="72036"/>
    <lineage>
        <taxon>Eukaryota</taxon>
        <taxon>Metazoa</taxon>
        <taxon>Ecdysozoa</taxon>
        <taxon>Arthropoda</taxon>
        <taxon>Crustacea</taxon>
        <taxon>Multicrustacea</taxon>
        <taxon>Hexanauplia</taxon>
        <taxon>Copepoda</taxon>
        <taxon>Siphonostomatoida</taxon>
        <taxon>Caligidae</taxon>
        <taxon>Lepeophtheirus</taxon>
    </lineage>
</organism>
<accession>A0A0K2VIS9</accession>
<keyword evidence="1" id="KW-1133">Transmembrane helix</keyword>
<dbReference type="EMBL" id="HACA01032904">
    <property type="protein sequence ID" value="CDW50265.1"/>
    <property type="molecule type" value="Transcribed_RNA"/>
</dbReference>
<name>A0A0K2VIS9_LEPSM</name>
<dbReference type="AlphaFoldDB" id="A0A0K2VIS9"/>
<proteinExistence type="predicted"/>
<protein>
    <submittedName>
        <fullName evidence="2">Uncharacterized protein</fullName>
    </submittedName>
</protein>
<evidence type="ECO:0000256" key="1">
    <source>
        <dbReference type="SAM" id="Phobius"/>
    </source>
</evidence>
<reference evidence="2" key="1">
    <citation type="submission" date="2014-05" db="EMBL/GenBank/DDBJ databases">
        <authorList>
            <person name="Chronopoulou M."/>
        </authorList>
    </citation>
    <scope>NUCLEOTIDE SEQUENCE</scope>
    <source>
        <tissue evidence="2">Whole organism</tissue>
    </source>
</reference>
<evidence type="ECO:0000313" key="2">
    <source>
        <dbReference type="EMBL" id="CDW50265.1"/>
    </source>
</evidence>
<feature type="transmembrane region" description="Helical" evidence="1">
    <location>
        <begin position="27"/>
        <end position="51"/>
    </location>
</feature>
<keyword evidence="1" id="KW-0472">Membrane</keyword>
<keyword evidence="1" id="KW-0812">Transmembrane</keyword>